<evidence type="ECO:0000313" key="3">
    <source>
        <dbReference type="EMBL" id="HGK28901.1"/>
    </source>
</evidence>
<dbReference type="InterPro" id="IPR002869">
    <property type="entry name" value="Pyrv_flavodox_OxRed_cen"/>
</dbReference>
<dbReference type="InterPro" id="IPR019752">
    <property type="entry name" value="Pyrv/ketoisovalerate_OxRed_cat"/>
</dbReference>
<keyword evidence="1" id="KW-0560">Oxidoreductase</keyword>
<dbReference type="AlphaFoldDB" id="A0A7C4GG84"/>
<keyword evidence="3" id="KW-0670">Pyruvate</keyword>
<dbReference type="Gene3D" id="3.40.920.10">
    <property type="entry name" value="Pyruvate-ferredoxin oxidoreductase, PFOR, domain III"/>
    <property type="match status" value="1"/>
</dbReference>
<feature type="domain" description="Pyruvate/ketoisovalerate oxidoreductase catalytic" evidence="2">
    <location>
        <begin position="43"/>
        <end position="222"/>
    </location>
</feature>
<comment type="caution">
    <text evidence="3">The sequence shown here is derived from an EMBL/GenBank/DDBJ whole genome shotgun (WGS) entry which is preliminary data.</text>
</comment>
<accession>A0A7C4GG84</accession>
<dbReference type="EMBL" id="DSUT01000174">
    <property type="protein sequence ID" value="HGK28901.1"/>
    <property type="molecule type" value="Genomic_DNA"/>
</dbReference>
<evidence type="ECO:0000259" key="2">
    <source>
        <dbReference type="Pfam" id="PF01558"/>
    </source>
</evidence>
<dbReference type="SUPFAM" id="SSF53323">
    <property type="entry name" value="Pyruvate-ferredoxin oxidoreductase, PFOR, domain III"/>
    <property type="match status" value="1"/>
</dbReference>
<dbReference type="Pfam" id="PF01558">
    <property type="entry name" value="POR"/>
    <property type="match status" value="1"/>
</dbReference>
<protein>
    <submittedName>
        <fullName evidence="3">Indolepyruvate oxidoreductase subunit beta</fullName>
    </submittedName>
</protein>
<dbReference type="PANTHER" id="PTHR43854:SF1">
    <property type="entry name" value="INDOLEPYRUVATE OXIDOREDUCTASE SUBUNIT IORB"/>
    <property type="match status" value="1"/>
</dbReference>
<dbReference type="GO" id="GO:0016903">
    <property type="term" value="F:oxidoreductase activity, acting on the aldehyde or oxo group of donors"/>
    <property type="evidence" value="ECO:0007669"/>
    <property type="project" value="InterPro"/>
</dbReference>
<proteinExistence type="predicted"/>
<gene>
    <name evidence="3" type="ORF">ENS41_08170</name>
</gene>
<sequence>MSSHFLCRRQDGHQRRCLRWLRYVCRPLSETGHIMNILVCGVGGQGVLLFSDLLANLALSAGLDVKKSEVHGMAQRGGSVTSHVRYSSRVFSPLIEEGTADLLVSFEQLEALRFVHFLSPTGRLIYDPLRIEPLPVLLGLAETLDNSILGARIRARAPDGRAVPAYETACRLGSPLVQNTVMLGAVSCLLEFPVDAYHATIRTLVKPQLVELNLAAFNAGRQLVDAAD</sequence>
<dbReference type="PANTHER" id="PTHR43854">
    <property type="entry name" value="INDOLEPYRUVATE OXIDOREDUCTASE SUBUNIT IORB"/>
    <property type="match status" value="1"/>
</dbReference>
<dbReference type="InterPro" id="IPR052198">
    <property type="entry name" value="IorB_Oxidoreductase"/>
</dbReference>
<reference evidence="3" key="1">
    <citation type="journal article" date="2020" name="mSystems">
        <title>Genome- and Community-Level Interaction Insights into Carbon Utilization and Element Cycling Functions of Hydrothermarchaeota in Hydrothermal Sediment.</title>
        <authorList>
            <person name="Zhou Z."/>
            <person name="Liu Y."/>
            <person name="Xu W."/>
            <person name="Pan J."/>
            <person name="Luo Z.H."/>
            <person name="Li M."/>
        </authorList>
    </citation>
    <scope>NUCLEOTIDE SEQUENCE [LARGE SCALE GENOMIC DNA]</scope>
    <source>
        <strain evidence="3">SpSt-488</strain>
    </source>
</reference>
<name>A0A7C4GG84_UNCW3</name>
<evidence type="ECO:0000256" key="1">
    <source>
        <dbReference type="ARBA" id="ARBA00023002"/>
    </source>
</evidence>
<organism evidence="3">
    <name type="scientific">candidate division WOR-3 bacterium</name>
    <dbReference type="NCBI Taxonomy" id="2052148"/>
    <lineage>
        <taxon>Bacteria</taxon>
        <taxon>Bacteria division WOR-3</taxon>
    </lineage>
</organism>